<evidence type="ECO:0000313" key="2">
    <source>
        <dbReference type="Proteomes" id="UP000705867"/>
    </source>
</evidence>
<organism evidence="1 2">
    <name type="scientific">Candidatus Nitrobium versatile</name>
    <dbReference type="NCBI Taxonomy" id="2884831"/>
    <lineage>
        <taxon>Bacteria</taxon>
        <taxon>Pseudomonadati</taxon>
        <taxon>Nitrospirota</taxon>
        <taxon>Nitrospiria</taxon>
        <taxon>Nitrospirales</taxon>
        <taxon>Nitrospiraceae</taxon>
        <taxon>Candidatus Nitrobium</taxon>
    </lineage>
</organism>
<dbReference type="CDD" id="cd16018">
    <property type="entry name" value="Enpp"/>
    <property type="match status" value="1"/>
</dbReference>
<dbReference type="Pfam" id="PF01663">
    <property type="entry name" value="Phosphodiest"/>
    <property type="match status" value="1"/>
</dbReference>
<sequence length="453" mass="50763">MKGKRVVVIDIAGLGMQHFEDTAALPRLSSLVRRGRLLRMKPVFPAVTLPVQASLTTGLFPDRHGVVANGFYFREDHRIAFWEQAAALVGGERIWERLKRKSPSLKTASLFLQNTLYASCDAVITPKPLHTGKGMVQWCYSKPPGLYEEICEKRGEFDLLHYWGPLASIESSRWIAGASLEVMDRIRPDLLFVYLPHLDYCLQRHGPGSPAVHEELARVDAEAGRIIDGIGERGLSGETVFIVLSEYAFSAVTGDIPLNRIFRENGLFAVRTIAGREYPDFELTPAFAMVDHQVAHVYCKPGHLSAVRNILERTDGVDHILQGEGKKEYRIGHQRSGDLVAVSARDRWFSYYWWEERVREPDFAGQVDIHRKPGYDPLELFIERGEHGTFRVPQDTGLIKGSHGYPPLGEEDMIPLLLSGEGTEALGLPDALCIADIPSIIEEILFPGAQEDR</sequence>
<dbReference type="InterPro" id="IPR017850">
    <property type="entry name" value="Alkaline_phosphatase_core_sf"/>
</dbReference>
<dbReference type="PANTHER" id="PTHR10151:SF120">
    <property type="entry name" value="BIS(5'-ADENOSYL)-TRIPHOSPHATASE"/>
    <property type="match status" value="1"/>
</dbReference>
<protein>
    <submittedName>
        <fullName evidence="1">Alkaline phosphatase family protein</fullName>
    </submittedName>
</protein>
<evidence type="ECO:0000313" key="1">
    <source>
        <dbReference type="EMBL" id="MBZ0158087.1"/>
    </source>
</evidence>
<comment type="caution">
    <text evidence="1">The sequence shown here is derived from an EMBL/GenBank/DDBJ whole genome shotgun (WGS) entry which is preliminary data.</text>
</comment>
<dbReference type="PANTHER" id="PTHR10151">
    <property type="entry name" value="ECTONUCLEOTIDE PYROPHOSPHATASE/PHOSPHODIESTERASE"/>
    <property type="match status" value="1"/>
</dbReference>
<name>A0A953M353_9BACT</name>
<dbReference type="InterPro" id="IPR002591">
    <property type="entry name" value="Phosphodiest/P_Trfase"/>
</dbReference>
<reference evidence="1" key="1">
    <citation type="journal article" date="2021" name="bioRxiv">
        <title>Unraveling nitrogen, sulfur and carbon metabolic pathways and microbial community transcriptional responses to substrate deprivation and toxicity stresses in a bioreactor mimicking anoxic brackish coastal sediment conditions.</title>
        <authorList>
            <person name="Martins P.D."/>
            <person name="Echeveste M.J."/>
            <person name="Arshad A."/>
            <person name="Kurth J."/>
            <person name="Ouboter H."/>
            <person name="Jetten M.S.M."/>
            <person name="Welte C.U."/>
        </authorList>
    </citation>
    <scope>NUCLEOTIDE SEQUENCE</scope>
    <source>
        <strain evidence="1">MAG_39</strain>
    </source>
</reference>
<dbReference type="Proteomes" id="UP000705867">
    <property type="component" value="Unassembled WGS sequence"/>
</dbReference>
<proteinExistence type="predicted"/>
<dbReference type="Gene3D" id="3.40.720.10">
    <property type="entry name" value="Alkaline Phosphatase, subunit A"/>
    <property type="match status" value="1"/>
</dbReference>
<dbReference type="GO" id="GO:0016787">
    <property type="term" value="F:hydrolase activity"/>
    <property type="evidence" value="ECO:0007669"/>
    <property type="project" value="UniProtKB-ARBA"/>
</dbReference>
<dbReference type="AlphaFoldDB" id="A0A953M353"/>
<reference evidence="1" key="2">
    <citation type="submission" date="2021-08" db="EMBL/GenBank/DDBJ databases">
        <authorList>
            <person name="Dalcin Martins P."/>
        </authorList>
    </citation>
    <scope>NUCLEOTIDE SEQUENCE</scope>
    <source>
        <strain evidence="1">MAG_39</strain>
    </source>
</reference>
<gene>
    <name evidence="1" type="ORF">K8I29_17960</name>
</gene>
<dbReference type="EMBL" id="JAIOIV010000136">
    <property type="protein sequence ID" value="MBZ0158087.1"/>
    <property type="molecule type" value="Genomic_DNA"/>
</dbReference>
<accession>A0A953M353</accession>
<dbReference type="SUPFAM" id="SSF53649">
    <property type="entry name" value="Alkaline phosphatase-like"/>
    <property type="match status" value="1"/>
</dbReference>